<sequence length="154" mass="17338">MDTVRAPANGSYQASNIRFANSSSLSTVHAGLPYIQQPHPSYRRPILPPILAGLQLVRFAKGFWVTGFGFGFIAGNYKLPYRAVVLTFTIGRNEDKKRFWSGEEVVVLGYALSRHRIIKDLAYCDGKGRHIIDHVWSGERRPEVTTSLASYWPL</sequence>
<dbReference type="EMBL" id="ML977582">
    <property type="protein sequence ID" value="KAF2001543.1"/>
    <property type="molecule type" value="Genomic_DNA"/>
</dbReference>
<name>A0A6A5WI68_9PLEO</name>
<evidence type="ECO:0000313" key="2">
    <source>
        <dbReference type="Proteomes" id="UP000799779"/>
    </source>
</evidence>
<evidence type="ECO:0000313" key="1">
    <source>
        <dbReference type="EMBL" id="KAF2001543.1"/>
    </source>
</evidence>
<keyword evidence="2" id="KW-1185">Reference proteome</keyword>
<dbReference type="AlphaFoldDB" id="A0A6A5WI68"/>
<gene>
    <name evidence="1" type="ORF">P154DRAFT_164620</name>
</gene>
<proteinExistence type="predicted"/>
<protein>
    <submittedName>
        <fullName evidence="1">Uncharacterized protein</fullName>
    </submittedName>
</protein>
<organism evidence="1 2">
    <name type="scientific">Amniculicola lignicola CBS 123094</name>
    <dbReference type="NCBI Taxonomy" id="1392246"/>
    <lineage>
        <taxon>Eukaryota</taxon>
        <taxon>Fungi</taxon>
        <taxon>Dikarya</taxon>
        <taxon>Ascomycota</taxon>
        <taxon>Pezizomycotina</taxon>
        <taxon>Dothideomycetes</taxon>
        <taxon>Pleosporomycetidae</taxon>
        <taxon>Pleosporales</taxon>
        <taxon>Amniculicolaceae</taxon>
        <taxon>Amniculicola</taxon>
    </lineage>
</organism>
<accession>A0A6A5WI68</accession>
<reference evidence="1" key="1">
    <citation type="journal article" date="2020" name="Stud. Mycol.">
        <title>101 Dothideomycetes genomes: a test case for predicting lifestyles and emergence of pathogens.</title>
        <authorList>
            <person name="Haridas S."/>
            <person name="Albert R."/>
            <person name="Binder M."/>
            <person name="Bloem J."/>
            <person name="Labutti K."/>
            <person name="Salamov A."/>
            <person name="Andreopoulos B."/>
            <person name="Baker S."/>
            <person name="Barry K."/>
            <person name="Bills G."/>
            <person name="Bluhm B."/>
            <person name="Cannon C."/>
            <person name="Castanera R."/>
            <person name="Culley D."/>
            <person name="Daum C."/>
            <person name="Ezra D."/>
            <person name="Gonzalez J."/>
            <person name="Henrissat B."/>
            <person name="Kuo A."/>
            <person name="Liang C."/>
            <person name="Lipzen A."/>
            <person name="Lutzoni F."/>
            <person name="Magnuson J."/>
            <person name="Mondo S."/>
            <person name="Nolan M."/>
            <person name="Ohm R."/>
            <person name="Pangilinan J."/>
            <person name="Park H.-J."/>
            <person name="Ramirez L."/>
            <person name="Alfaro M."/>
            <person name="Sun H."/>
            <person name="Tritt A."/>
            <person name="Yoshinaga Y."/>
            <person name="Zwiers L.-H."/>
            <person name="Turgeon B."/>
            <person name="Goodwin S."/>
            <person name="Spatafora J."/>
            <person name="Crous P."/>
            <person name="Grigoriev I."/>
        </authorList>
    </citation>
    <scope>NUCLEOTIDE SEQUENCE</scope>
    <source>
        <strain evidence="1">CBS 123094</strain>
    </source>
</reference>
<dbReference type="Proteomes" id="UP000799779">
    <property type="component" value="Unassembled WGS sequence"/>
</dbReference>